<evidence type="ECO:0000313" key="2">
    <source>
        <dbReference type="Proteomes" id="UP001177021"/>
    </source>
</evidence>
<dbReference type="EMBL" id="CASHSV030000206">
    <property type="protein sequence ID" value="CAJ2653285.1"/>
    <property type="molecule type" value="Genomic_DNA"/>
</dbReference>
<dbReference type="Proteomes" id="UP001177021">
    <property type="component" value="Unassembled WGS sequence"/>
</dbReference>
<keyword evidence="2" id="KW-1185">Reference proteome</keyword>
<name>A0ACB0K8U0_TRIPR</name>
<comment type="caution">
    <text evidence="1">The sequence shown here is derived from an EMBL/GenBank/DDBJ whole genome shotgun (WGS) entry which is preliminary data.</text>
</comment>
<gene>
    <name evidence="1" type="ORF">MILVUS5_LOCUS20657</name>
</gene>
<organism evidence="1 2">
    <name type="scientific">Trifolium pratense</name>
    <name type="common">Red clover</name>
    <dbReference type="NCBI Taxonomy" id="57577"/>
    <lineage>
        <taxon>Eukaryota</taxon>
        <taxon>Viridiplantae</taxon>
        <taxon>Streptophyta</taxon>
        <taxon>Embryophyta</taxon>
        <taxon>Tracheophyta</taxon>
        <taxon>Spermatophyta</taxon>
        <taxon>Magnoliopsida</taxon>
        <taxon>eudicotyledons</taxon>
        <taxon>Gunneridae</taxon>
        <taxon>Pentapetalae</taxon>
        <taxon>rosids</taxon>
        <taxon>fabids</taxon>
        <taxon>Fabales</taxon>
        <taxon>Fabaceae</taxon>
        <taxon>Papilionoideae</taxon>
        <taxon>50 kb inversion clade</taxon>
        <taxon>NPAAA clade</taxon>
        <taxon>Hologalegina</taxon>
        <taxon>IRL clade</taxon>
        <taxon>Trifolieae</taxon>
        <taxon>Trifolium</taxon>
    </lineage>
</organism>
<protein>
    <submittedName>
        <fullName evidence="1">Uncharacterized protein</fullName>
    </submittedName>
</protein>
<reference evidence="1" key="1">
    <citation type="submission" date="2023-10" db="EMBL/GenBank/DDBJ databases">
        <authorList>
            <person name="Rodriguez Cubillos JULIANA M."/>
            <person name="De Vega J."/>
        </authorList>
    </citation>
    <scope>NUCLEOTIDE SEQUENCE</scope>
</reference>
<proteinExistence type="predicted"/>
<accession>A0ACB0K8U0</accession>
<sequence>MDNNKKQTWSSSSSTVKFDQLFGPKDPSAASSSSFFGSIFPPPPSVDGRGSRTQEVTSRNLGAPGTPNSGITNKNTSTNYHHEAVEPIYFSSSIHYGGQENYSSRGRTTESHHVFKKDSNNGHPNGNNSNSASRGDWWEGSLYY</sequence>
<evidence type="ECO:0000313" key="1">
    <source>
        <dbReference type="EMBL" id="CAJ2653285.1"/>
    </source>
</evidence>